<accession>A0ABS4Y0E7</accession>
<dbReference type="Pfam" id="PF04471">
    <property type="entry name" value="Mrr_cat"/>
    <property type="match status" value="1"/>
</dbReference>
<dbReference type="InterPro" id="IPR011335">
    <property type="entry name" value="Restrct_endonuc-II-like"/>
</dbReference>
<protein>
    <submittedName>
        <fullName evidence="3">Restriction system protein</fullName>
    </submittedName>
</protein>
<feature type="transmembrane region" description="Helical" evidence="1">
    <location>
        <begin position="21"/>
        <end position="43"/>
    </location>
</feature>
<evidence type="ECO:0000313" key="4">
    <source>
        <dbReference type="Proteomes" id="UP001519291"/>
    </source>
</evidence>
<organism evidence="3 4">
    <name type="scientific">Streptomyces syringium</name>
    <dbReference type="NCBI Taxonomy" id="76729"/>
    <lineage>
        <taxon>Bacteria</taxon>
        <taxon>Bacillati</taxon>
        <taxon>Actinomycetota</taxon>
        <taxon>Actinomycetes</taxon>
        <taxon>Kitasatosporales</taxon>
        <taxon>Streptomycetaceae</taxon>
        <taxon>Streptomyces</taxon>
    </lineage>
</organism>
<keyword evidence="1" id="KW-1133">Transmembrane helix</keyword>
<keyword evidence="1" id="KW-0812">Transmembrane</keyword>
<dbReference type="EMBL" id="JAGIOH010000001">
    <property type="protein sequence ID" value="MBP2401428.1"/>
    <property type="molecule type" value="Genomic_DNA"/>
</dbReference>
<dbReference type="Gene3D" id="3.40.1350.10">
    <property type="match status" value="1"/>
</dbReference>
<keyword evidence="1" id="KW-0472">Membrane</keyword>
<dbReference type="GeneID" id="91567765"/>
<dbReference type="InterPro" id="IPR052906">
    <property type="entry name" value="Type_IV_Methyl-Rstrct_Enzyme"/>
</dbReference>
<dbReference type="RefSeq" id="WP_130880743.1">
    <property type="nucleotide sequence ID" value="NZ_JAGIOH010000001.1"/>
</dbReference>
<feature type="domain" description="Restriction endonuclease type IV Mrr" evidence="2">
    <location>
        <begin position="102"/>
        <end position="214"/>
    </location>
</feature>
<dbReference type="InterPro" id="IPR011856">
    <property type="entry name" value="tRNA_endonuc-like_dom_sf"/>
</dbReference>
<evidence type="ECO:0000259" key="2">
    <source>
        <dbReference type="Pfam" id="PF04471"/>
    </source>
</evidence>
<sequence>MTIPGPRERSGRQSPFSLRQLTLCFGLIAALICGAGLTVRAVTAAAADHPGRALAMGAALFMAAAVLRRRHRLRQAAGVREYAGVPVSGPTVAEPSLMPAYESMSPDEFEAAVAELCKRDGCSDVQVTGGAGDLGADVVATAPDGRRVVMQCKRYSPGHKVGSQELQRFGGTCFAVHGAHTATVVTTSEFTQPGAEYAAQCGIGCFGADELAAWAAGTGPSPWDAER</sequence>
<evidence type="ECO:0000256" key="1">
    <source>
        <dbReference type="SAM" id="Phobius"/>
    </source>
</evidence>
<name>A0ABS4Y0E7_9ACTN</name>
<reference evidence="3 4" key="1">
    <citation type="submission" date="2021-03" db="EMBL/GenBank/DDBJ databases">
        <title>Sequencing the genomes of 1000 actinobacteria strains.</title>
        <authorList>
            <person name="Klenk H.-P."/>
        </authorList>
    </citation>
    <scope>NUCLEOTIDE SEQUENCE [LARGE SCALE GENOMIC DNA]</scope>
    <source>
        <strain evidence="3 4">DSM 41480</strain>
    </source>
</reference>
<dbReference type="PANTHER" id="PTHR30015">
    <property type="entry name" value="MRR RESTRICTION SYSTEM PROTEIN"/>
    <property type="match status" value="1"/>
</dbReference>
<dbReference type="PANTHER" id="PTHR30015:SF6">
    <property type="entry name" value="SLL1429 PROTEIN"/>
    <property type="match status" value="1"/>
</dbReference>
<proteinExistence type="predicted"/>
<dbReference type="Proteomes" id="UP001519291">
    <property type="component" value="Unassembled WGS sequence"/>
</dbReference>
<dbReference type="SUPFAM" id="SSF52980">
    <property type="entry name" value="Restriction endonuclease-like"/>
    <property type="match status" value="1"/>
</dbReference>
<keyword evidence="4" id="KW-1185">Reference proteome</keyword>
<comment type="caution">
    <text evidence="3">The sequence shown here is derived from an EMBL/GenBank/DDBJ whole genome shotgun (WGS) entry which is preliminary data.</text>
</comment>
<gene>
    <name evidence="3" type="ORF">JO379_000897</name>
</gene>
<evidence type="ECO:0000313" key="3">
    <source>
        <dbReference type="EMBL" id="MBP2401428.1"/>
    </source>
</evidence>
<dbReference type="InterPro" id="IPR007560">
    <property type="entry name" value="Restrct_endonuc_IV_Mrr"/>
</dbReference>
<feature type="transmembrane region" description="Helical" evidence="1">
    <location>
        <begin position="49"/>
        <end position="67"/>
    </location>
</feature>